<reference evidence="2" key="1">
    <citation type="submission" date="2023-03" db="EMBL/GenBank/DDBJ databases">
        <authorList>
            <person name="Julca I."/>
        </authorList>
    </citation>
    <scope>NUCLEOTIDE SEQUENCE</scope>
</reference>
<sequence>MVGKAKKREKADDTGELEHSKTEKDGAINKGSSSSLKPMNNEVSLNSQLSWNSSPDSILESICNRKIVDESMGDSGKKRAELNYERTEAGKNVSDNFDPKKLRGEEWKLEFIESNVINEKVIAKVHKEEMQDVVEYWKLSVLCYILGSKPPFYVVNGFLRRLERFGI</sequence>
<dbReference type="AlphaFoldDB" id="A0AAV1C4S5"/>
<evidence type="ECO:0000256" key="1">
    <source>
        <dbReference type="SAM" id="MobiDB-lite"/>
    </source>
</evidence>
<gene>
    <name evidence="2" type="ORF">OLC1_LOCUS1915</name>
</gene>
<feature type="region of interest" description="Disordered" evidence="1">
    <location>
        <begin position="1"/>
        <end position="41"/>
    </location>
</feature>
<evidence type="ECO:0000313" key="2">
    <source>
        <dbReference type="EMBL" id="CAI9089593.1"/>
    </source>
</evidence>
<protein>
    <submittedName>
        <fullName evidence="2">OLC1v1024188C1</fullName>
    </submittedName>
</protein>
<feature type="compositionally biased region" description="Basic and acidic residues" evidence="1">
    <location>
        <begin position="9"/>
        <end position="27"/>
    </location>
</feature>
<feature type="compositionally biased region" description="Polar residues" evidence="1">
    <location>
        <begin position="30"/>
        <end position="41"/>
    </location>
</feature>
<organism evidence="2 3">
    <name type="scientific">Oldenlandia corymbosa var. corymbosa</name>
    <dbReference type="NCBI Taxonomy" id="529605"/>
    <lineage>
        <taxon>Eukaryota</taxon>
        <taxon>Viridiplantae</taxon>
        <taxon>Streptophyta</taxon>
        <taxon>Embryophyta</taxon>
        <taxon>Tracheophyta</taxon>
        <taxon>Spermatophyta</taxon>
        <taxon>Magnoliopsida</taxon>
        <taxon>eudicotyledons</taxon>
        <taxon>Gunneridae</taxon>
        <taxon>Pentapetalae</taxon>
        <taxon>asterids</taxon>
        <taxon>lamiids</taxon>
        <taxon>Gentianales</taxon>
        <taxon>Rubiaceae</taxon>
        <taxon>Rubioideae</taxon>
        <taxon>Spermacoceae</taxon>
        <taxon>Hedyotis-Oldenlandia complex</taxon>
        <taxon>Oldenlandia</taxon>
    </lineage>
</organism>
<accession>A0AAV1C4S5</accession>
<keyword evidence="3" id="KW-1185">Reference proteome</keyword>
<dbReference type="Proteomes" id="UP001161247">
    <property type="component" value="Chromosome 1"/>
</dbReference>
<proteinExistence type="predicted"/>
<evidence type="ECO:0000313" key="3">
    <source>
        <dbReference type="Proteomes" id="UP001161247"/>
    </source>
</evidence>
<name>A0AAV1C4S5_OLDCO</name>
<dbReference type="EMBL" id="OX459118">
    <property type="protein sequence ID" value="CAI9089593.1"/>
    <property type="molecule type" value="Genomic_DNA"/>
</dbReference>